<evidence type="ECO:0000313" key="3">
    <source>
        <dbReference type="Proteomes" id="UP000649617"/>
    </source>
</evidence>
<dbReference type="EMBL" id="CAJNIZ010012903">
    <property type="protein sequence ID" value="CAE7339999.1"/>
    <property type="molecule type" value="Genomic_DNA"/>
</dbReference>
<feature type="non-terminal residue" evidence="2">
    <location>
        <position position="128"/>
    </location>
</feature>
<proteinExistence type="predicted"/>
<feature type="transmembrane region" description="Helical" evidence="1">
    <location>
        <begin position="35"/>
        <end position="54"/>
    </location>
</feature>
<reference evidence="2" key="1">
    <citation type="submission" date="2021-02" db="EMBL/GenBank/DDBJ databases">
        <authorList>
            <person name="Dougan E. K."/>
            <person name="Rhodes N."/>
            <person name="Thang M."/>
            <person name="Chan C."/>
        </authorList>
    </citation>
    <scope>NUCLEOTIDE SEQUENCE</scope>
</reference>
<organism evidence="2 3">
    <name type="scientific">Symbiodinium pilosum</name>
    <name type="common">Dinoflagellate</name>
    <dbReference type="NCBI Taxonomy" id="2952"/>
    <lineage>
        <taxon>Eukaryota</taxon>
        <taxon>Sar</taxon>
        <taxon>Alveolata</taxon>
        <taxon>Dinophyceae</taxon>
        <taxon>Suessiales</taxon>
        <taxon>Symbiodiniaceae</taxon>
        <taxon>Symbiodinium</taxon>
    </lineage>
</organism>
<name>A0A812P4F6_SYMPI</name>
<keyword evidence="1" id="KW-1133">Transmembrane helix</keyword>
<evidence type="ECO:0000313" key="2">
    <source>
        <dbReference type="EMBL" id="CAE7339999.1"/>
    </source>
</evidence>
<protein>
    <submittedName>
        <fullName evidence="2">Uncharacterized protein</fullName>
    </submittedName>
</protein>
<keyword evidence="3" id="KW-1185">Reference proteome</keyword>
<dbReference type="AlphaFoldDB" id="A0A812P4F6"/>
<feature type="transmembrane region" description="Helical" evidence="1">
    <location>
        <begin position="66"/>
        <end position="85"/>
    </location>
</feature>
<keyword evidence="1" id="KW-0472">Membrane</keyword>
<comment type="caution">
    <text evidence="2">The sequence shown here is derived from an EMBL/GenBank/DDBJ whole genome shotgun (WGS) entry which is preliminary data.</text>
</comment>
<gene>
    <name evidence="2" type="ORF">SPIL2461_LOCUS7999</name>
</gene>
<accession>A0A812P4F6</accession>
<feature type="transmembrane region" description="Helical" evidence="1">
    <location>
        <begin position="6"/>
        <end position="23"/>
    </location>
</feature>
<keyword evidence="1" id="KW-0812">Transmembrane</keyword>
<dbReference type="Proteomes" id="UP000649617">
    <property type="component" value="Unassembled WGS sequence"/>
</dbReference>
<sequence>DFLFSLLITFSWVQVSLYVLHYASPWVQHISRVGCAAVLWIPACIPMGIEWFSFQIVMSLTDHDSLLPLIPFLLWTGLHVLLTRFSDGPAGYVQSAKSDDSEPSFEEGVPEIVIDEQSTADSISVFST</sequence>
<evidence type="ECO:0000256" key="1">
    <source>
        <dbReference type="SAM" id="Phobius"/>
    </source>
</evidence>